<accession>A0A0E9UYK8</accession>
<dbReference type="AlphaFoldDB" id="A0A0E9UYK8"/>
<proteinExistence type="predicted"/>
<reference evidence="1" key="1">
    <citation type="submission" date="2014-11" db="EMBL/GenBank/DDBJ databases">
        <authorList>
            <person name="Amaro Gonzalez C."/>
        </authorList>
    </citation>
    <scope>NUCLEOTIDE SEQUENCE</scope>
</reference>
<evidence type="ECO:0000313" key="1">
    <source>
        <dbReference type="EMBL" id="JAH70078.1"/>
    </source>
</evidence>
<name>A0A0E9UYK8_ANGAN</name>
<sequence>MDVLQYRLHHRGQSVMQPFQPGQDNKKFYKILYTTPHFL</sequence>
<protein>
    <submittedName>
        <fullName evidence="1">Uncharacterized protein</fullName>
    </submittedName>
</protein>
<reference evidence="1" key="2">
    <citation type="journal article" date="2015" name="Fish Shellfish Immunol.">
        <title>Early steps in the European eel (Anguilla anguilla)-Vibrio vulnificus interaction in the gills: Role of the RtxA13 toxin.</title>
        <authorList>
            <person name="Callol A."/>
            <person name="Pajuelo D."/>
            <person name="Ebbesson L."/>
            <person name="Teles M."/>
            <person name="MacKenzie S."/>
            <person name="Amaro C."/>
        </authorList>
    </citation>
    <scope>NUCLEOTIDE SEQUENCE</scope>
</reference>
<dbReference type="EMBL" id="GBXM01038499">
    <property type="protein sequence ID" value="JAH70078.1"/>
    <property type="molecule type" value="Transcribed_RNA"/>
</dbReference>
<organism evidence="1">
    <name type="scientific">Anguilla anguilla</name>
    <name type="common">European freshwater eel</name>
    <name type="synonym">Muraena anguilla</name>
    <dbReference type="NCBI Taxonomy" id="7936"/>
    <lineage>
        <taxon>Eukaryota</taxon>
        <taxon>Metazoa</taxon>
        <taxon>Chordata</taxon>
        <taxon>Craniata</taxon>
        <taxon>Vertebrata</taxon>
        <taxon>Euteleostomi</taxon>
        <taxon>Actinopterygii</taxon>
        <taxon>Neopterygii</taxon>
        <taxon>Teleostei</taxon>
        <taxon>Anguilliformes</taxon>
        <taxon>Anguillidae</taxon>
        <taxon>Anguilla</taxon>
    </lineage>
</organism>